<evidence type="ECO:0000259" key="1">
    <source>
        <dbReference type="Pfam" id="PF01965"/>
    </source>
</evidence>
<keyword evidence="3" id="KW-1185">Reference proteome</keyword>
<feature type="domain" description="DJ-1/PfpI" evidence="1">
    <location>
        <begin position="3"/>
        <end position="165"/>
    </location>
</feature>
<dbReference type="AlphaFoldDB" id="A0A1H2VUG6"/>
<name>A0A1H2VUG6_9RHOB</name>
<dbReference type="STRING" id="985054.SAMN05444358_1011584"/>
<dbReference type="Gene3D" id="3.40.50.880">
    <property type="match status" value="1"/>
</dbReference>
<evidence type="ECO:0000313" key="2">
    <source>
        <dbReference type="EMBL" id="SDW71995.1"/>
    </source>
</evidence>
<accession>A0A1H2VUG6</accession>
<dbReference type="PANTHER" id="PTHR43130">
    <property type="entry name" value="ARAC-FAMILY TRANSCRIPTIONAL REGULATOR"/>
    <property type="match status" value="1"/>
</dbReference>
<sequence>MRRIGALIFPGFELLDVFGPMEMFGLLTDDFQLELVAETPGPISSNQQLKAYAEHSIDDETAYDILFVPGGAGTRHEIGNHRLLDWISRSAEIAEYTLSVCTGSALLAKAGVLNNRRATTNKAAFSWVREQGPNVDWVAQARWVEDGTILTSSGVSAGMDMTLGAIALMHGQDRAEQVATWCEYSWHRDKTRDPFAHVHRLV</sequence>
<organism evidence="2 3">
    <name type="scientific">Ruegeria halocynthiae</name>
    <dbReference type="NCBI Taxonomy" id="985054"/>
    <lineage>
        <taxon>Bacteria</taxon>
        <taxon>Pseudomonadati</taxon>
        <taxon>Pseudomonadota</taxon>
        <taxon>Alphaproteobacteria</taxon>
        <taxon>Rhodobacterales</taxon>
        <taxon>Roseobacteraceae</taxon>
        <taxon>Ruegeria</taxon>
    </lineage>
</organism>
<dbReference type="InterPro" id="IPR002818">
    <property type="entry name" value="DJ-1/PfpI"/>
</dbReference>
<dbReference type="PANTHER" id="PTHR43130:SF15">
    <property type="entry name" value="THIJ_PFPI FAMILY PROTEIN (AFU_ORTHOLOGUE AFUA_5G14240)"/>
    <property type="match status" value="1"/>
</dbReference>
<evidence type="ECO:0000313" key="3">
    <source>
        <dbReference type="Proteomes" id="UP000183400"/>
    </source>
</evidence>
<protein>
    <submittedName>
        <fullName evidence="2">DJ-1/PfpI family protein</fullName>
    </submittedName>
</protein>
<gene>
    <name evidence="2" type="ORF">SAMN05444358_1011584</name>
</gene>
<dbReference type="SUPFAM" id="SSF52317">
    <property type="entry name" value="Class I glutamine amidotransferase-like"/>
    <property type="match status" value="1"/>
</dbReference>
<dbReference type="OrthoDB" id="186587at2"/>
<dbReference type="Proteomes" id="UP000183400">
    <property type="component" value="Unassembled WGS sequence"/>
</dbReference>
<reference evidence="3" key="1">
    <citation type="submission" date="2016-10" db="EMBL/GenBank/DDBJ databases">
        <authorList>
            <person name="Varghese N."/>
            <person name="Submissions S."/>
        </authorList>
    </citation>
    <scope>NUCLEOTIDE SEQUENCE [LARGE SCALE GENOMIC DNA]</scope>
    <source>
        <strain evidence="3">DSM 27839</strain>
    </source>
</reference>
<dbReference type="RefSeq" id="WP_074735825.1">
    <property type="nucleotide sequence ID" value="NZ_FNNP01000001.1"/>
</dbReference>
<dbReference type="InterPro" id="IPR052158">
    <property type="entry name" value="INH-QAR"/>
</dbReference>
<proteinExistence type="predicted"/>
<dbReference type="CDD" id="cd03139">
    <property type="entry name" value="GATase1_PfpI_2"/>
    <property type="match status" value="1"/>
</dbReference>
<dbReference type="InterPro" id="IPR029062">
    <property type="entry name" value="Class_I_gatase-like"/>
</dbReference>
<dbReference type="EMBL" id="FNNP01000001">
    <property type="protein sequence ID" value="SDW71995.1"/>
    <property type="molecule type" value="Genomic_DNA"/>
</dbReference>
<dbReference type="Pfam" id="PF01965">
    <property type="entry name" value="DJ-1_PfpI"/>
    <property type="match status" value="1"/>
</dbReference>